<evidence type="ECO:0000313" key="2">
    <source>
        <dbReference type="EMBL" id="KAI7841725.1"/>
    </source>
</evidence>
<gene>
    <name evidence="2" type="ORF">COHA_004591</name>
</gene>
<dbReference type="GO" id="GO:0003676">
    <property type="term" value="F:nucleic acid binding"/>
    <property type="evidence" value="ECO:0007669"/>
    <property type="project" value="InterPro"/>
</dbReference>
<sequence>MSLYGSGAHAMAGRYKSQGRFGQGQAGGAPTCQRCLQQGHWTYECKNEPVYQSRPTRTQQLKNPRVRARFLDASELPPELRDKEPPGAGGKGKSKGEAEGKGKKKRKRRAYYDEGGKRNRRSRSRERSKRRRSRS</sequence>
<dbReference type="InterPro" id="IPR036875">
    <property type="entry name" value="Znf_CCHC_sf"/>
</dbReference>
<feature type="region of interest" description="Disordered" evidence="1">
    <location>
        <begin position="47"/>
        <end position="135"/>
    </location>
</feature>
<name>A0AAD5DTF1_9CHLO</name>
<dbReference type="GO" id="GO:0008270">
    <property type="term" value="F:zinc ion binding"/>
    <property type="evidence" value="ECO:0007669"/>
    <property type="project" value="InterPro"/>
</dbReference>
<feature type="compositionally biased region" description="Polar residues" evidence="1">
    <location>
        <begin position="53"/>
        <end position="62"/>
    </location>
</feature>
<accession>A0AAD5DTF1</accession>
<evidence type="ECO:0008006" key="4">
    <source>
        <dbReference type="Google" id="ProtNLM"/>
    </source>
</evidence>
<dbReference type="Pfam" id="PF13917">
    <property type="entry name" value="zf-CCHC_3"/>
    <property type="match status" value="1"/>
</dbReference>
<feature type="compositionally biased region" description="Basic residues" evidence="1">
    <location>
        <begin position="118"/>
        <end position="135"/>
    </location>
</feature>
<dbReference type="Proteomes" id="UP001205105">
    <property type="component" value="Unassembled WGS sequence"/>
</dbReference>
<keyword evidence="3" id="KW-1185">Reference proteome</keyword>
<evidence type="ECO:0000256" key="1">
    <source>
        <dbReference type="SAM" id="MobiDB-lite"/>
    </source>
</evidence>
<organism evidence="2 3">
    <name type="scientific">Chlorella ohadii</name>
    <dbReference type="NCBI Taxonomy" id="2649997"/>
    <lineage>
        <taxon>Eukaryota</taxon>
        <taxon>Viridiplantae</taxon>
        <taxon>Chlorophyta</taxon>
        <taxon>core chlorophytes</taxon>
        <taxon>Trebouxiophyceae</taxon>
        <taxon>Chlorellales</taxon>
        <taxon>Chlorellaceae</taxon>
        <taxon>Chlorella clade</taxon>
        <taxon>Chlorella</taxon>
    </lineage>
</organism>
<reference evidence="2" key="1">
    <citation type="submission" date="2020-11" db="EMBL/GenBank/DDBJ databases">
        <title>Chlorella ohadii genome sequencing and assembly.</title>
        <authorList>
            <person name="Murik O."/>
            <person name="Treves H."/>
            <person name="Kedem I."/>
            <person name="Shotland Y."/>
            <person name="Kaplan A."/>
        </authorList>
    </citation>
    <scope>NUCLEOTIDE SEQUENCE</scope>
    <source>
        <strain evidence="2">1</strain>
    </source>
</reference>
<evidence type="ECO:0000313" key="3">
    <source>
        <dbReference type="Proteomes" id="UP001205105"/>
    </source>
</evidence>
<dbReference type="SUPFAM" id="SSF57756">
    <property type="entry name" value="Retrovirus zinc finger-like domains"/>
    <property type="match status" value="1"/>
</dbReference>
<dbReference type="AlphaFoldDB" id="A0AAD5DTF1"/>
<dbReference type="EMBL" id="JADXDR010000060">
    <property type="protein sequence ID" value="KAI7841725.1"/>
    <property type="molecule type" value="Genomic_DNA"/>
</dbReference>
<comment type="caution">
    <text evidence="2">The sequence shown here is derived from an EMBL/GenBank/DDBJ whole genome shotgun (WGS) entry which is preliminary data.</text>
</comment>
<protein>
    <recommendedName>
        <fullName evidence="4">Zinc knuckle-domain-containing protein</fullName>
    </recommendedName>
</protein>
<proteinExistence type="predicted"/>